<evidence type="ECO:0000313" key="3">
    <source>
        <dbReference type="EMBL" id="SDJ77329.1"/>
    </source>
</evidence>
<evidence type="ECO:0000256" key="1">
    <source>
        <dbReference type="SAM" id="MobiDB-lite"/>
    </source>
</evidence>
<dbReference type="InterPro" id="IPR007278">
    <property type="entry name" value="DUF397"/>
</dbReference>
<accession>A0A1G8WG61</accession>
<feature type="region of interest" description="Disordered" evidence="1">
    <location>
        <begin position="1"/>
        <end position="22"/>
    </location>
</feature>
<organism evidence="3 4">
    <name type="scientific">Actinopolyspora mzabensis</name>
    <dbReference type="NCBI Taxonomy" id="995066"/>
    <lineage>
        <taxon>Bacteria</taxon>
        <taxon>Bacillati</taxon>
        <taxon>Actinomycetota</taxon>
        <taxon>Actinomycetes</taxon>
        <taxon>Actinopolysporales</taxon>
        <taxon>Actinopolysporaceae</taxon>
        <taxon>Actinopolyspora</taxon>
    </lineage>
</organism>
<proteinExistence type="predicted"/>
<dbReference type="RefSeq" id="WP_092626134.1">
    <property type="nucleotide sequence ID" value="NZ_FNFM01000002.1"/>
</dbReference>
<dbReference type="Proteomes" id="UP000199213">
    <property type="component" value="Unassembled WGS sequence"/>
</dbReference>
<dbReference type="EMBL" id="FNFM01000002">
    <property type="protein sequence ID" value="SDJ77329.1"/>
    <property type="molecule type" value="Genomic_DNA"/>
</dbReference>
<evidence type="ECO:0000313" key="4">
    <source>
        <dbReference type="Proteomes" id="UP000199213"/>
    </source>
</evidence>
<sequence>MTAPDFSQARWHKSSRSNGGGSACVMVAHVPTATGVADSKLGENSPVLPFSSTTWTSFLDAIKSDRLDG</sequence>
<protein>
    <recommendedName>
        <fullName evidence="2">DUF397 domain-containing protein</fullName>
    </recommendedName>
</protein>
<dbReference type="OrthoDB" id="4564763at2"/>
<keyword evidence="4" id="KW-1185">Reference proteome</keyword>
<gene>
    <name evidence="3" type="ORF">SAMN04487820_10225</name>
</gene>
<name>A0A1G8WG61_ACTMZ</name>
<evidence type="ECO:0000259" key="2">
    <source>
        <dbReference type="Pfam" id="PF04149"/>
    </source>
</evidence>
<dbReference type="Pfam" id="PF04149">
    <property type="entry name" value="DUF397"/>
    <property type="match status" value="1"/>
</dbReference>
<reference evidence="4" key="1">
    <citation type="submission" date="2016-10" db="EMBL/GenBank/DDBJ databases">
        <authorList>
            <person name="Varghese N."/>
            <person name="Submissions S."/>
        </authorList>
    </citation>
    <scope>NUCLEOTIDE SEQUENCE [LARGE SCALE GENOMIC DNA]</scope>
    <source>
        <strain evidence="4">DSM 45460</strain>
    </source>
</reference>
<feature type="domain" description="DUF397" evidence="2">
    <location>
        <begin position="9"/>
        <end position="63"/>
    </location>
</feature>
<dbReference type="AlphaFoldDB" id="A0A1G8WG61"/>